<sequence length="233" mass="25744">MIVLLVPREGIREQLLHDVAAELQSNLVAQEPYIISHEEYTPGTWNTDAHAIYALLKKERSQHKEVDECSKGSETLGIPPVLVQLAPAAARMHAQVEGLVTKLLQVDGVMLIFHLEEAGNLPTVRITSTDLTEAYEVEEEEGEEPSVGVVVKVHGADKANVSAAVTKMLEEVWEVRGGIWELPRLDVSEGHMRDRMQFGKIGHKLNCILAPCHVTVSGKLSSGILSVRCLFWK</sequence>
<evidence type="ECO:0000313" key="2">
    <source>
        <dbReference type="Proteomes" id="UP001190700"/>
    </source>
</evidence>
<accession>A0AAE0F373</accession>
<protein>
    <submittedName>
        <fullName evidence="1">Uncharacterized protein</fullName>
    </submittedName>
</protein>
<gene>
    <name evidence="1" type="ORF">CYMTET_40484</name>
</gene>
<reference evidence="1 2" key="1">
    <citation type="journal article" date="2015" name="Genome Biol. Evol.">
        <title>Comparative Genomics of a Bacterivorous Green Alga Reveals Evolutionary Causalities and Consequences of Phago-Mixotrophic Mode of Nutrition.</title>
        <authorList>
            <person name="Burns J.A."/>
            <person name="Paasch A."/>
            <person name="Narechania A."/>
            <person name="Kim E."/>
        </authorList>
    </citation>
    <scope>NUCLEOTIDE SEQUENCE [LARGE SCALE GENOMIC DNA]</scope>
    <source>
        <strain evidence="1 2">PLY_AMNH</strain>
    </source>
</reference>
<dbReference type="AlphaFoldDB" id="A0AAE0F373"/>
<dbReference type="Proteomes" id="UP001190700">
    <property type="component" value="Unassembled WGS sequence"/>
</dbReference>
<name>A0AAE0F373_9CHLO</name>
<dbReference type="EMBL" id="LGRX02026901">
    <property type="protein sequence ID" value="KAK3250118.1"/>
    <property type="molecule type" value="Genomic_DNA"/>
</dbReference>
<comment type="caution">
    <text evidence="1">The sequence shown here is derived from an EMBL/GenBank/DDBJ whole genome shotgun (WGS) entry which is preliminary data.</text>
</comment>
<keyword evidence="2" id="KW-1185">Reference proteome</keyword>
<evidence type="ECO:0000313" key="1">
    <source>
        <dbReference type="EMBL" id="KAK3250118.1"/>
    </source>
</evidence>
<organism evidence="1 2">
    <name type="scientific">Cymbomonas tetramitiformis</name>
    <dbReference type="NCBI Taxonomy" id="36881"/>
    <lineage>
        <taxon>Eukaryota</taxon>
        <taxon>Viridiplantae</taxon>
        <taxon>Chlorophyta</taxon>
        <taxon>Pyramimonadophyceae</taxon>
        <taxon>Pyramimonadales</taxon>
        <taxon>Pyramimonadaceae</taxon>
        <taxon>Cymbomonas</taxon>
    </lineage>
</organism>
<proteinExistence type="predicted"/>